<dbReference type="PROSITE" id="PS50929">
    <property type="entry name" value="ABC_TM1F"/>
    <property type="match status" value="1"/>
</dbReference>
<keyword evidence="6" id="KW-0999">Mitochondrion inner membrane</keyword>
<dbReference type="GO" id="GO:0005524">
    <property type="term" value="F:ATP binding"/>
    <property type="evidence" value="ECO:0007669"/>
    <property type="project" value="UniProtKB-KW"/>
</dbReference>
<feature type="transmembrane region" description="Helical" evidence="17">
    <location>
        <begin position="343"/>
        <end position="365"/>
    </location>
</feature>
<evidence type="ECO:0000256" key="12">
    <source>
        <dbReference type="ARBA" id="ARBA00023128"/>
    </source>
</evidence>
<evidence type="ECO:0000256" key="15">
    <source>
        <dbReference type="ARBA" id="ARBA00041416"/>
    </source>
</evidence>
<evidence type="ECO:0000259" key="18">
    <source>
        <dbReference type="PROSITE" id="PS50893"/>
    </source>
</evidence>
<comment type="subcellular location">
    <subcellularLocation>
        <location evidence="1">Mitochondrion inner membrane</location>
        <topology evidence="1">Multi-pass membrane protein</topology>
    </subcellularLocation>
</comment>
<dbReference type="GO" id="GO:0005743">
    <property type="term" value="C:mitochondrial inner membrane"/>
    <property type="evidence" value="ECO:0007669"/>
    <property type="project" value="UniProtKB-SubCell"/>
</dbReference>
<dbReference type="GO" id="GO:0015421">
    <property type="term" value="F:ABC-type oligopeptide transporter activity"/>
    <property type="evidence" value="ECO:0007669"/>
    <property type="project" value="TreeGrafter"/>
</dbReference>
<dbReference type="PROSITE" id="PS50893">
    <property type="entry name" value="ABC_TRANSPORTER_2"/>
    <property type="match status" value="1"/>
</dbReference>
<organism evidence="20">
    <name type="scientific">Absidia glauca</name>
    <name type="common">Pin mould</name>
    <dbReference type="NCBI Taxonomy" id="4829"/>
    <lineage>
        <taxon>Eukaryota</taxon>
        <taxon>Fungi</taxon>
        <taxon>Fungi incertae sedis</taxon>
        <taxon>Mucoromycota</taxon>
        <taxon>Mucoromycotina</taxon>
        <taxon>Mucoromycetes</taxon>
        <taxon>Mucorales</taxon>
        <taxon>Cunninghamellaceae</taxon>
        <taxon>Absidia</taxon>
    </lineage>
</organism>
<evidence type="ECO:0000256" key="10">
    <source>
        <dbReference type="ARBA" id="ARBA00022989"/>
    </source>
</evidence>
<evidence type="ECO:0000256" key="16">
    <source>
        <dbReference type="ARBA" id="ARBA00042968"/>
    </source>
</evidence>
<dbReference type="OMA" id="STLAICW"/>
<dbReference type="AlphaFoldDB" id="A0A163JKD7"/>
<proteinExistence type="predicted"/>
<dbReference type="InterPro" id="IPR011527">
    <property type="entry name" value="ABC1_TM_dom"/>
</dbReference>
<dbReference type="FunFam" id="3.40.50.300:FF:000403">
    <property type="entry name" value="ATP-binding cassette sub-family B member 8, mitochondrial"/>
    <property type="match status" value="1"/>
</dbReference>
<evidence type="ECO:0000256" key="8">
    <source>
        <dbReference type="ARBA" id="ARBA00022946"/>
    </source>
</evidence>
<dbReference type="Pfam" id="PF00664">
    <property type="entry name" value="ABC_membrane"/>
    <property type="match status" value="1"/>
</dbReference>
<evidence type="ECO:0000256" key="4">
    <source>
        <dbReference type="ARBA" id="ARBA00022692"/>
    </source>
</evidence>
<evidence type="ECO:0000256" key="3">
    <source>
        <dbReference type="ARBA" id="ARBA00022538"/>
    </source>
</evidence>
<protein>
    <recommendedName>
        <fullName evidence="14">Mitochondrial potassium channel ATP-binding subunit</fullName>
    </recommendedName>
    <alternativeName>
        <fullName evidence="16">ATP-binding cassette sub-family B member 8, mitochondrial</fullName>
    </alternativeName>
    <alternativeName>
        <fullName evidence="15">Mitochondrial sulfonylurea-receptor</fullName>
    </alternativeName>
</protein>
<evidence type="ECO:0000256" key="6">
    <source>
        <dbReference type="ARBA" id="ARBA00022792"/>
    </source>
</evidence>
<keyword evidence="3" id="KW-0633">Potassium transport</keyword>
<dbReference type="GO" id="GO:0006813">
    <property type="term" value="P:potassium ion transport"/>
    <property type="evidence" value="ECO:0007669"/>
    <property type="project" value="UniProtKB-KW"/>
</dbReference>
<dbReference type="InterPro" id="IPR003593">
    <property type="entry name" value="AAA+_ATPase"/>
</dbReference>
<dbReference type="Gene3D" id="3.40.50.300">
    <property type="entry name" value="P-loop containing nucleotide triphosphate hydrolases"/>
    <property type="match status" value="1"/>
</dbReference>
<keyword evidence="2" id="KW-0813">Transport</keyword>
<dbReference type="OrthoDB" id="6500128at2759"/>
<evidence type="ECO:0000256" key="13">
    <source>
        <dbReference type="ARBA" id="ARBA00023136"/>
    </source>
</evidence>
<evidence type="ECO:0000256" key="5">
    <source>
        <dbReference type="ARBA" id="ARBA00022741"/>
    </source>
</evidence>
<dbReference type="SUPFAM" id="SSF90123">
    <property type="entry name" value="ABC transporter transmembrane region"/>
    <property type="match status" value="1"/>
</dbReference>
<dbReference type="PROSITE" id="PS00211">
    <property type="entry name" value="ABC_TRANSPORTER_1"/>
    <property type="match status" value="1"/>
</dbReference>
<keyword evidence="21" id="KW-1185">Reference proteome</keyword>
<dbReference type="EMBL" id="LT553043">
    <property type="protein sequence ID" value="SAL99972.1"/>
    <property type="molecule type" value="Genomic_DNA"/>
</dbReference>
<evidence type="ECO:0000256" key="17">
    <source>
        <dbReference type="SAM" id="Phobius"/>
    </source>
</evidence>
<evidence type="ECO:0000259" key="19">
    <source>
        <dbReference type="PROSITE" id="PS50929"/>
    </source>
</evidence>
<dbReference type="PANTHER" id="PTHR43394">
    <property type="entry name" value="ATP-DEPENDENT PERMEASE MDL1, MITOCHONDRIAL"/>
    <property type="match status" value="1"/>
</dbReference>
<sequence>MLHGDKASSLSIWSFPDYTPITTIPLCSKASTGGTAQILQQQSTSNSTVYIGAATLLTLGIRGSFRPVYCEMAFIPDQRPLLSTPNRSAAKTKNTLIMDMAAAKKPVSLWRDIWDLIKPDLLLLACIVLTAIGAAVVHLQTPVITGELIDVLTSGAKAASHGLALTIQELNKPAIKLFSLLSAQGNRWKNVAQRLRAKLFAAIIQQDMSFFDRHQSGELVGRLTTDVAEFKSTFKQLVTLGLKSVTQTVGSAIHLFQISSSLTFTMLATMPFLYILLNIYGAYLRKLSRYSKQLDGISSGVAGEVISNMRTVRAFASEEREMDHYANVCGDVSKANQHMGLHIGLFQGLTNVSIGCMVLTVLYYGGSLVVRDQLSSGDLMSYMLSTQTAQQSLVSLGVLFGQSIKAHASAARVFEFIHQHPLVPLHGGQALVQVNGDIHFHDVDFYYPGRPDHQVLDRFDLHVAQGTTVALCGPSGSGKSTIAALLERFYEPTHGQIYLDGQDLTTLDPSSLRHHIGFINQEPILFATSILENIRYGKPDATMEEVREAARQANAAIFIEGFPDGYDTVVGERGASLSGGQRQRIAIARAILKDPKILILDEATSALDTQSEKLVQEALDKLMEGKTVLVVAHRLSTIQNADVIVVMGRVPGNILEKGTHDQLMANGSTYFQLHNQLVHTENQY</sequence>
<keyword evidence="10 17" id="KW-1133">Transmembrane helix</keyword>
<evidence type="ECO:0000256" key="2">
    <source>
        <dbReference type="ARBA" id="ARBA00022448"/>
    </source>
</evidence>
<keyword evidence="13 17" id="KW-0472">Membrane</keyword>
<dbReference type="CDD" id="cd18574">
    <property type="entry name" value="ABC_6TM_ABCB8_like"/>
    <property type="match status" value="1"/>
</dbReference>
<dbReference type="GO" id="GO:0090374">
    <property type="term" value="P:oligopeptide export from mitochondrion"/>
    <property type="evidence" value="ECO:0007669"/>
    <property type="project" value="TreeGrafter"/>
</dbReference>
<reference evidence="20" key="1">
    <citation type="submission" date="2016-04" db="EMBL/GenBank/DDBJ databases">
        <authorList>
            <person name="Evans L.H."/>
            <person name="Alamgir A."/>
            <person name="Owens N."/>
            <person name="Weber N.D."/>
            <person name="Virtaneva K."/>
            <person name="Barbian K."/>
            <person name="Babar A."/>
            <person name="Rosenke K."/>
        </authorList>
    </citation>
    <scope>NUCLEOTIDE SEQUENCE [LARGE SCALE GENOMIC DNA]</scope>
    <source>
        <strain evidence="20">CBS 101.48</strain>
    </source>
</reference>
<evidence type="ECO:0000256" key="7">
    <source>
        <dbReference type="ARBA" id="ARBA00022840"/>
    </source>
</evidence>
<evidence type="ECO:0000313" key="20">
    <source>
        <dbReference type="EMBL" id="SAL99972.1"/>
    </source>
</evidence>
<dbReference type="PANTHER" id="PTHR43394:SF17">
    <property type="entry name" value="MITOCHONDRIAL POTASSIUM CHANNEL ATP-BINDING SUBUNIT"/>
    <property type="match status" value="1"/>
</dbReference>
<dbReference type="STRING" id="4829.A0A163JKD7"/>
<keyword evidence="5" id="KW-0547">Nucleotide-binding</keyword>
<feature type="transmembrane region" description="Helical" evidence="17">
    <location>
        <begin position="264"/>
        <end position="284"/>
    </location>
</feature>
<dbReference type="InterPro" id="IPR017871">
    <property type="entry name" value="ABC_transporter-like_CS"/>
</dbReference>
<keyword evidence="12" id="KW-0496">Mitochondrion</keyword>
<dbReference type="SMART" id="SM00382">
    <property type="entry name" value="AAA"/>
    <property type="match status" value="1"/>
</dbReference>
<dbReference type="InterPro" id="IPR027417">
    <property type="entry name" value="P-loop_NTPase"/>
</dbReference>
<dbReference type="CDD" id="cd03249">
    <property type="entry name" value="ABC_MTABC3_MDL1_MDL2"/>
    <property type="match status" value="1"/>
</dbReference>
<keyword evidence="9" id="KW-0630">Potassium</keyword>
<dbReference type="SUPFAM" id="SSF52540">
    <property type="entry name" value="P-loop containing nucleoside triphosphate hydrolases"/>
    <property type="match status" value="1"/>
</dbReference>
<accession>A0A163JKD7</accession>
<evidence type="ECO:0000256" key="11">
    <source>
        <dbReference type="ARBA" id="ARBA00023065"/>
    </source>
</evidence>
<evidence type="ECO:0000256" key="1">
    <source>
        <dbReference type="ARBA" id="ARBA00004448"/>
    </source>
</evidence>
<dbReference type="InterPro" id="IPR003439">
    <property type="entry name" value="ABC_transporter-like_ATP-bd"/>
</dbReference>
<evidence type="ECO:0000313" key="21">
    <source>
        <dbReference type="Proteomes" id="UP000078561"/>
    </source>
</evidence>
<evidence type="ECO:0000256" key="14">
    <source>
        <dbReference type="ARBA" id="ARBA00040439"/>
    </source>
</evidence>
<dbReference type="InParanoid" id="A0A163JKD7"/>
<name>A0A163JKD7_ABSGL</name>
<keyword evidence="7" id="KW-0067">ATP-binding</keyword>
<dbReference type="InterPro" id="IPR039421">
    <property type="entry name" value="Type_1_exporter"/>
</dbReference>
<evidence type="ECO:0000256" key="9">
    <source>
        <dbReference type="ARBA" id="ARBA00022958"/>
    </source>
</evidence>
<dbReference type="GO" id="GO:0016887">
    <property type="term" value="F:ATP hydrolysis activity"/>
    <property type="evidence" value="ECO:0007669"/>
    <property type="project" value="InterPro"/>
</dbReference>
<dbReference type="Gene3D" id="1.20.1560.10">
    <property type="entry name" value="ABC transporter type 1, transmembrane domain"/>
    <property type="match status" value="1"/>
</dbReference>
<feature type="domain" description="ABC transporter" evidence="18">
    <location>
        <begin position="438"/>
        <end position="676"/>
    </location>
</feature>
<dbReference type="Pfam" id="PF00005">
    <property type="entry name" value="ABC_tran"/>
    <property type="match status" value="1"/>
</dbReference>
<feature type="domain" description="ABC transmembrane type-1" evidence="19">
    <location>
        <begin position="190"/>
        <end position="405"/>
    </location>
</feature>
<dbReference type="Proteomes" id="UP000078561">
    <property type="component" value="Unassembled WGS sequence"/>
</dbReference>
<keyword evidence="11" id="KW-0406">Ion transport</keyword>
<keyword evidence="8" id="KW-0809">Transit peptide</keyword>
<gene>
    <name evidence="20" type="primary">ABSGL_05628.1 scaffold 7188</name>
</gene>
<keyword evidence="4 17" id="KW-0812">Transmembrane</keyword>
<dbReference type="InterPro" id="IPR036640">
    <property type="entry name" value="ABC1_TM_sf"/>
</dbReference>